<dbReference type="EMBL" id="CP034345">
    <property type="protein sequence ID" value="QGX94226.1"/>
    <property type="molecule type" value="Genomic_DNA"/>
</dbReference>
<accession>A0A6B9F1T5</accession>
<dbReference type="InterPro" id="IPR006328">
    <property type="entry name" value="2-HAD"/>
</dbReference>
<dbReference type="Pfam" id="PF00702">
    <property type="entry name" value="Hydrolase"/>
    <property type="match status" value="1"/>
</dbReference>
<dbReference type="PRINTS" id="PR00413">
    <property type="entry name" value="HADHALOGNASE"/>
</dbReference>
<comment type="similarity">
    <text evidence="1">Belongs to the HAD-like hydrolase superfamily. S-2-haloalkanoic acid dehalogenase family.</text>
</comment>
<protein>
    <submittedName>
        <fullName evidence="3">Haloacid dehalogenase type II</fullName>
    </submittedName>
</protein>
<dbReference type="OrthoDB" id="316978at2157"/>
<dbReference type="GO" id="GO:0019120">
    <property type="term" value="F:hydrolase activity, acting on acid halide bonds, in C-halide compounds"/>
    <property type="evidence" value="ECO:0007669"/>
    <property type="project" value="InterPro"/>
</dbReference>
<gene>
    <name evidence="3" type="ORF">EI982_05215</name>
</gene>
<dbReference type="RefSeq" id="WP_157688463.1">
    <property type="nucleotide sequence ID" value="NZ_CP034345.1"/>
</dbReference>
<dbReference type="KEGG" id="hra:EI982_05215"/>
<dbReference type="PANTHER" id="PTHR43316:SF3">
    <property type="entry name" value="HALOACID DEHALOGENASE, TYPE II (AFU_ORTHOLOGUE AFUA_2G07750)-RELATED"/>
    <property type="match status" value="1"/>
</dbReference>
<dbReference type="Gene3D" id="3.40.50.1000">
    <property type="entry name" value="HAD superfamily/HAD-like"/>
    <property type="match status" value="1"/>
</dbReference>
<dbReference type="AlphaFoldDB" id="A0A6B9F1T5"/>
<dbReference type="InterPro" id="IPR006439">
    <property type="entry name" value="HAD-SF_hydro_IA"/>
</dbReference>
<dbReference type="Proteomes" id="UP000428325">
    <property type="component" value="Chromosome"/>
</dbReference>
<dbReference type="InterPro" id="IPR051540">
    <property type="entry name" value="S-2-haloacid_dehalogenase"/>
</dbReference>
<evidence type="ECO:0000256" key="2">
    <source>
        <dbReference type="ARBA" id="ARBA00022801"/>
    </source>
</evidence>
<evidence type="ECO:0000313" key="4">
    <source>
        <dbReference type="Proteomes" id="UP000428325"/>
    </source>
</evidence>
<dbReference type="NCBIfam" id="TIGR01428">
    <property type="entry name" value="HAD_type_II"/>
    <property type="match status" value="1"/>
</dbReference>
<proteinExistence type="inferred from homology"/>
<dbReference type="GeneID" id="99245180"/>
<dbReference type="InterPro" id="IPR023214">
    <property type="entry name" value="HAD_sf"/>
</dbReference>
<name>A0A6B9F1T5_9EURY</name>
<dbReference type="NCBIfam" id="TIGR01493">
    <property type="entry name" value="HAD-SF-IA-v2"/>
    <property type="match status" value="1"/>
</dbReference>
<keyword evidence="2" id="KW-0378">Hydrolase</keyword>
<dbReference type="Gene3D" id="1.10.150.240">
    <property type="entry name" value="Putative phosphatase, domain 2"/>
    <property type="match status" value="1"/>
</dbReference>
<reference evidence="3 4" key="1">
    <citation type="submission" date="2018-12" db="EMBL/GenBank/DDBJ databases">
        <title>Complete genome sequence of Haloplanus rallus MBLA0036.</title>
        <authorList>
            <person name="Nam Y.-d."/>
            <person name="Kang J."/>
            <person name="Chung W.-H."/>
            <person name="Park Y.S."/>
        </authorList>
    </citation>
    <scope>NUCLEOTIDE SEQUENCE [LARGE SCALE GENOMIC DNA]</scope>
    <source>
        <strain evidence="3 4">MBLA0036</strain>
    </source>
</reference>
<evidence type="ECO:0000256" key="1">
    <source>
        <dbReference type="ARBA" id="ARBA00008106"/>
    </source>
</evidence>
<dbReference type="NCBIfam" id="TIGR01549">
    <property type="entry name" value="HAD-SF-IA-v1"/>
    <property type="match status" value="1"/>
</dbReference>
<keyword evidence="4" id="KW-1185">Reference proteome</keyword>
<dbReference type="SUPFAM" id="SSF56784">
    <property type="entry name" value="HAD-like"/>
    <property type="match status" value="1"/>
</dbReference>
<dbReference type="InterPro" id="IPR023198">
    <property type="entry name" value="PGP-like_dom2"/>
</dbReference>
<dbReference type="PANTHER" id="PTHR43316">
    <property type="entry name" value="HYDROLASE, HALOACID DELAHOGENASE-RELATED"/>
    <property type="match status" value="1"/>
</dbReference>
<sequence>MAIDNERADVVTFDSYSTLVDPRSAGRVLEEYVDDPAAVAAEWHSLAVQFATVAAHVDVDPTYYDLHRDALAYLLDARGIDVSEPELRDMTDVYYDLDPFDDVRSGMATLSSAGYRIAILSNGNPSLLESLVETTDTEAFVETTISAATVGTFKPAPRIYEAAADELGVPIERVVHVGAGWGDIVGCTNAGMQGIWLDRTGSPWPRFDGEPHAVADSMAEVTALLTAE</sequence>
<dbReference type="InterPro" id="IPR036412">
    <property type="entry name" value="HAD-like_sf"/>
</dbReference>
<evidence type="ECO:0000313" key="3">
    <source>
        <dbReference type="EMBL" id="QGX94226.1"/>
    </source>
</evidence>
<organism evidence="3 4">
    <name type="scientific">Haloplanus rallus</name>
    <dbReference type="NCBI Taxonomy" id="1816183"/>
    <lineage>
        <taxon>Archaea</taxon>
        <taxon>Methanobacteriati</taxon>
        <taxon>Methanobacteriota</taxon>
        <taxon>Stenosarchaea group</taxon>
        <taxon>Halobacteria</taxon>
        <taxon>Halobacteriales</taxon>
        <taxon>Haloferacaceae</taxon>
        <taxon>Haloplanus</taxon>
    </lineage>
</organism>